<dbReference type="AlphaFoldDB" id="A0AAV9G5C2"/>
<evidence type="ECO:0000256" key="2">
    <source>
        <dbReference type="ARBA" id="ARBA00013836"/>
    </source>
</evidence>
<name>A0AAV9G5C2_9PEZI</name>
<gene>
    <name evidence="8" type="ORF">QBC34DRAFT_417254</name>
</gene>
<dbReference type="PANTHER" id="PTHR11727">
    <property type="entry name" value="DIMETHYLADENOSINE TRANSFERASE"/>
    <property type="match status" value="1"/>
</dbReference>
<dbReference type="GO" id="GO:0006391">
    <property type="term" value="P:transcription initiation at mitochondrial promoter"/>
    <property type="evidence" value="ECO:0007669"/>
    <property type="project" value="TreeGrafter"/>
</dbReference>
<reference evidence="8" key="1">
    <citation type="journal article" date="2023" name="Mol. Phylogenet. Evol.">
        <title>Genome-scale phylogeny and comparative genomics of the fungal order Sordariales.</title>
        <authorList>
            <person name="Hensen N."/>
            <person name="Bonometti L."/>
            <person name="Westerberg I."/>
            <person name="Brannstrom I.O."/>
            <person name="Guillou S."/>
            <person name="Cros-Aarteil S."/>
            <person name="Calhoun S."/>
            <person name="Haridas S."/>
            <person name="Kuo A."/>
            <person name="Mondo S."/>
            <person name="Pangilinan J."/>
            <person name="Riley R."/>
            <person name="LaButti K."/>
            <person name="Andreopoulos B."/>
            <person name="Lipzen A."/>
            <person name="Chen C."/>
            <person name="Yan M."/>
            <person name="Daum C."/>
            <person name="Ng V."/>
            <person name="Clum A."/>
            <person name="Steindorff A."/>
            <person name="Ohm R.A."/>
            <person name="Martin F."/>
            <person name="Silar P."/>
            <person name="Natvig D.O."/>
            <person name="Lalanne C."/>
            <person name="Gautier V."/>
            <person name="Ament-Velasquez S.L."/>
            <person name="Kruys A."/>
            <person name="Hutchinson M.I."/>
            <person name="Powell A.J."/>
            <person name="Barry K."/>
            <person name="Miller A.N."/>
            <person name="Grigoriev I.V."/>
            <person name="Debuchy R."/>
            <person name="Gladieux P."/>
            <person name="Hiltunen Thoren M."/>
            <person name="Johannesson H."/>
        </authorList>
    </citation>
    <scope>NUCLEOTIDE SEQUENCE</scope>
    <source>
        <strain evidence="8">PSN243</strain>
    </source>
</reference>
<dbReference type="GO" id="GO:0005759">
    <property type="term" value="C:mitochondrial matrix"/>
    <property type="evidence" value="ECO:0007669"/>
    <property type="project" value="TreeGrafter"/>
</dbReference>
<dbReference type="Gene3D" id="3.40.50.150">
    <property type="entry name" value="Vaccinia Virus protein VP39"/>
    <property type="match status" value="1"/>
</dbReference>
<organism evidence="8 9">
    <name type="scientific">Podospora aff. communis PSN243</name>
    <dbReference type="NCBI Taxonomy" id="3040156"/>
    <lineage>
        <taxon>Eukaryota</taxon>
        <taxon>Fungi</taxon>
        <taxon>Dikarya</taxon>
        <taxon>Ascomycota</taxon>
        <taxon>Pezizomycotina</taxon>
        <taxon>Sordariomycetes</taxon>
        <taxon>Sordariomycetidae</taxon>
        <taxon>Sordariales</taxon>
        <taxon>Podosporaceae</taxon>
        <taxon>Podospora</taxon>
    </lineage>
</organism>
<comment type="caution">
    <text evidence="8">The sequence shown here is derived from an EMBL/GenBank/DDBJ whole genome shotgun (WGS) entry which is preliminary data.</text>
</comment>
<evidence type="ECO:0000256" key="1">
    <source>
        <dbReference type="ARBA" id="ARBA00004173"/>
    </source>
</evidence>
<keyword evidence="6" id="KW-0694">RNA-binding</keyword>
<evidence type="ECO:0000313" key="9">
    <source>
        <dbReference type="Proteomes" id="UP001321760"/>
    </source>
</evidence>
<dbReference type="GO" id="GO:0003723">
    <property type="term" value="F:RNA binding"/>
    <property type="evidence" value="ECO:0007669"/>
    <property type="project" value="UniProtKB-KW"/>
</dbReference>
<dbReference type="Proteomes" id="UP001321760">
    <property type="component" value="Unassembled WGS sequence"/>
</dbReference>
<keyword evidence="9" id="KW-1185">Reference proteome</keyword>
<evidence type="ECO:0000256" key="5">
    <source>
        <dbReference type="ARBA" id="ARBA00022691"/>
    </source>
</evidence>
<dbReference type="InterPro" id="IPR029063">
    <property type="entry name" value="SAM-dependent_MTases_sf"/>
</dbReference>
<dbReference type="EMBL" id="MU865995">
    <property type="protein sequence ID" value="KAK4443310.1"/>
    <property type="molecule type" value="Genomic_DNA"/>
</dbReference>
<keyword evidence="4" id="KW-0808">Transferase</keyword>
<dbReference type="InterPro" id="IPR023165">
    <property type="entry name" value="rRNA_Ade_diMease-like_C"/>
</dbReference>
<dbReference type="SUPFAM" id="SSF53335">
    <property type="entry name" value="S-adenosyl-L-methionine-dependent methyltransferases"/>
    <property type="match status" value="1"/>
</dbReference>
<evidence type="ECO:0000256" key="6">
    <source>
        <dbReference type="ARBA" id="ARBA00022884"/>
    </source>
</evidence>
<evidence type="ECO:0000256" key="7">
    <source>
        <dbReference type="ARBA" id="ARBA00024915"/>
    </source>
</evidence>
<sequence>MLTLRNHARRTLQSLPGGCMLLPARNCTARPIHQSAILRKNHIANPSGDVAERLEGTGLWKQRRPRHLKGVDNRRVHITNPALVSDILNYIGPSLKRHEGCDLIDINPGAGVWSSGLHDLLRPRSHILLEPNAEFYKSFLQPLLDKPGVVLEAKNGIDWADLNEIMTPKYLPHQVEKPRTFGPDSEPPQRNDTLLVTVNLAAYAPRRFLSFDSLALLVMHQLQNSIRTRGLFQKYGLVRMLVWLRPEDTRASLAYTVQKRRRAIIDAELNTEWIREVAGLGVPDMADRNPRHTSRSLDIDLQSALNAALRMREAGIEAPPERQSIWLSKVQPFLDEGLTEVPKLDHPDQGAHVISDFEQMEKAFAAGEIAPGTPAYKLYTKRKNYHKWLQTRSTQKEDMLREMKLVRDLWEAGNTEEATKANEEWSRKVASRPGPVQTSFIKMRDNEHIFYQDPPLLHWDRRPYEPLMVRADDFYPRMACTLLDIQPKAPHWLVRDMGRNSLYRAGDSFELILRLATQAQSRPLSKTFEQIWPGATESVLHECPSLRDIRRNGSPVTGHGELTARCLNEAQWVEILQAWVNWPFKPTFSELVYKVMDHDVVDDGPGNKGGAKLGGGNFG</sequence>
<comment type="function">
    <text evidence="7">Mitochondrial transcription factor that confers selective promoter recognition on the core subunit of the yeast mitochondrial RNA polymerase. Interacts with DNA in a non-specific manner.</text>
</comment>
<dbReference type="Gene3D" id="1.10.8.100">
    <property type="entry name" value="Ribosomal RNA adenine dimethylase-like, domain 2"/>
    <property type="match status" value="1"/>
</dbReference>
<protein>
    <recommendedName>
        <fullName evidence="2">Mitochondrial transcription factor 1</fullName>
    </recommendedName>
</protein>
<dbReference type="GO" id="GO:0034246">
    <property type="term" value="F:mitochondrial transcription factor activity"/>
    <property type="evidence" value="ECO:0007669"/>
    <property type="project" value="TreeGrafter"/>
</dbReference>
<reference evidence="8" key="2">
    <citation type="submission" date="2023-05" db="EMBL/GenBank/DDBJ databases">
        <authorList>
            <consortium name="Lawrence Berkeley National Laboratory"/>
            <person name="Steindorff A."/>
            <person name="Hensen N."/>
            <person name="Bonometti L."/>
            <person name="Westerberg I."/>
            <person name="Brannstrom I.O."/>
            <person name="Guillou S."/>
            <person name="Cros-Aarteil S."/>
            <person name="Calhoun S."/>
            <person name="Haridas S."/>
            <person name="Kuo A."/>
            <person name="Mondo S."/>
            <person name="Pangilinan J."/>
            <person name="Riley R."/>
            <person name="Labutti K."/>
            <person name="Andreopoulos B."/>
            <person name="Lipzen A."/>
            <person name="Chen C."/>
            <person name="Yanf M."/>
            <person name="Daum C."/>
            <person name="Ng V."/>
            <person name="Clum A."/>
            <person name="Ohm R."/>
            <person name="Martin F."/>
            <person name="Silar P."/>
            <person name="Natvig D."/>
            <person name="Lalanne C."/>
            <person name="Gautier V."/>
            <person name="Ament-Velasquez S.L."/>
            <person name="Kruys A."/>
            <person name="Hutchinson M.I."/>
            <person name="Powell A.J."/>
            <person name="Barry K."/>
            <person name="Miller A.N."/>
            <person name="Grigoriev I.V."/>
            <person name="Debuchy R."/>
            <person name="Gladieux P."/>
            <person name="Thoren M.H."/>
            <person name="Johannesson H."/>
        </authorList>
    </citation>
    <scope>NUCLEOTIDE SEQUENCE</scope>
    <source>
        <strain evidence="8">PSN243</strain>
    </source>
</reference>
<keyword evidence="3" id="KW-0489">Methyltransferase</keyword>
<dbReference type="GO" id="GO:0008168">
    <property type="term" value="F:methyltransferase activity"/>
    <property type="evidence" value="ECO:0007669"/>
    <property type="project" value="UniProtKB-KW"/>
</dbReference>
<evidence type="ECO:0000256" key="4">
    <source>
        <dbReference type="ARBA" id="ARBA00022679"/>
    </source>
</evidence>
<keyword evidence="5" id="KW-0949">S-adenosyl-L-methionine</keyword>
<dbReference type="GO" id="GO:0032259">
    <property type="term" value="P:methylation"/>
    <property type="evidence" value="ECO:0007669"/>
    <property type="project" value="UniProtKB-KW"/>
</dbReference>
<dbReference type="GO" id="GO:0034245">
    <property type="term" value="C:mitochondrial DNA-directed RNA polymerase complex"/>
    <property type="evidence" value="ECO:0007669"/>
    <property type="project" value="TreeGrafter"/>
</dbReference>
<dbReference type="PANTHER" id="PTHR11727:SF17">
    <property type="entry name" value="DIMETHYLADENOSINE TRANSFERASE 1, MITOCHONDRIAL"/>
    <property type="match status" value="1"/>
</dbReference>
<accession>A0AAV9G5C2</accession>
<comment type="subcellular location">
    <subcellularLocation>
        <location evidence="1">Mitochondrion</location>
    </subcellularLocation>
</comment>
<proteinExistence type="predicted"/>
<dbReference type="InterPro" id="IPR001737">
    <property type="entry name" value="KsgA/Erm"/>
</dbReference>
<evidence type="ECO:0000313" key="8">
    <source>
        <dbReference type="EMBL" id="KAK4443310.1"/>
    </source>
</evidence>
<evidence type="ECO:0000256" key="3">
    <source>
        <dbReference type="ARBA" id="ARBA00022603"/>
    </source>
</evidence>